<proteinExistence type="predicted"/>
<dbReference type="EMBL" id="JJPV01000036">
    <property type="protein sequence ID" value="KKH02177.1"/>
    <property type="molecule type" value="Genomic_DNA"/>
</dbReference>
<dbReference type="Pfam" id="PF01935">
    <property type="entry name" value="DUF87"/>
    <property type="match status" value="1"/>
</dbReference>
<dbReference type="EMBL" id="JJPI01000080">
    <property type="protein sequence ID" value="KKG53861.1"/>
    <property type="molecule type" value="Genomic_DNA"/>
</dbReference>
<gene>
    <name evidence="2" type="ORF">DU33_04820</name>
    <name evidence="3" type="ORF">DU45_13610</name>
    <name evidence="6" type="ORF">DU56_10455</name>
    <name evidence="4" type="ORF">DU64_14620</name>
    <name evidence="5" type="ORF">DU66_09910</name>
    <name evidence="7" type="ORF">DU68_11060</name>
</gene>
<feature type="domain" description="Helicase HerA central" evidence="1">
    <location>
        <begin position="146"/>
        <end position="378"/>
    </location>
</feature>
<dbReference type="InterPro" id="IPR027417">
    <property type="entry name" value="P-loop_NTPase"/>
</dbReference>
<dbReference type="EMBL" id="JJPJ01000008">
    <property type="protein sequence ID" value="KKG66611.1"/>
    <property type="molecule type" value="Genomic_DNA"/>
</dbReference>
<evidence type="ECO:0000313" key="8">
    <source>
        <dbReference type="Proteomes" id="UP000033835"/>
    </source>
</evidence>
<evidence type="ECO:0000313" key="4">
    <source>
        <dbReference type="EMBL" id="KKG66611.1"/>
    </source>
</evidence>
<sequence length="521" mass="58199">MTWIVLGEENGRIKLVSKSENSGLLPKGAFLTVENENSKFILRVDDSRQTEPYSPSPMIADMDLSPLKQDQKCQNIVYAYRVKDLSDRNDGLISYILPQSIARRSNQEEINLALGSEKNGPKVFLATVYAGQNQILCGEDGEPITTTLPVSMFYHQTLICGSTGSGKTVATKYLAQYFVEELDDFGAVLAINVKDIDFLKMDKASDTQDNKILNEWHAIKEKAHGIQNFTIYYPANTVIEASQGINPHLCKKITLDVKNIEPESLTGLLEGITDRGAQSLPNIFRYWQEMRKRDNDQRRFTFSNFTNYFVNGVNDNLRFSTLNSRGDVSEVTLHRGTYDNIARNLDSATDFFDNEDAMVLEVDNVLHRGKMSVINVAGSKGIQFGSILLRHLLHGIVRAKSLQQSKVPILVIIDEVHQFYNSNSSREALGDLDTICRTGRSQEIGVIFSSQNPSDIPRGLSSVINTKIFFKSDVSSAKDHGVKITSEEMECLKKGYAAASIHDLSQLKILKFPLAFAGVFN</sequence>
<dbReference type="Proteomes" id="UP000034279">
    <property type="component" value="Unassembled WGS sequence"/>
</dbReference>
<evidence type="ECO:0000313" key="3">
    <source>
        <dbReference type="EMBL" id="KKG60145.1"/>
    </source>
</evidence>
<evidence type="ECO:0000313" key="12">
    <source>
        <dbReference type="Proteomes" id="UP000034468"/>
    </source>
</evidence>
<dbReference type="PANTHER" id="PTHR30121:SF6">
    <property type="entry name" value="SLR6007 PROTEIN"/>
    <property type="match status" value="1"/>
</dbReference>
<evidence type="ECO:0000313" key="10">
    <source>
        <dbReference type="Proteomes" id="UP000034253"/>
    </source>
</evidence>
<evidence type="ECO:0000313" key="11">
    <source>
        <dbReference type="Proteomes" id="UP000034279"/>
    </source>
</evidence>
<reference evidence="8 9" key="1">
    <citation type="journal article" date="2015" name="ISME J.">
        <title>Genomic and phenotypic differentiation among Methanosarcina mazei populations from Columbia River sediment.</title>
        <authorList>
            <person name="Youngblut N.D."/>
            <person name="Wirth J.S."/>
            <person name="Henriksen J.R."/>
            <person name="Smith M."/>
            <person name="Simon H."/>
            <person name="Metcalf W.W."/>
            <person name="Whitaker R.J."/>
        </authorList>
    </citation>
    <scope>NUCLEOTIDE SEQUENCE [LARGE SCALE GENOMIC DNA]</scope>
    <source>
        <strain evidence="2 9">3.F.T.1A.1</strain>
        <strain evidence="4 11">3.F.T.1A.2</strain>
        <strain evidence="3 13">3.F.T.1A.4</strain>
        <strain evidence="5 12">3.H.M.1B.1</strain>
        <strain evidence="7 8">3.H.M.1B.2</strain>
        <strain evidence="6 10">3.H.M.1B.5</strain>
    </source>
</reference>
<evidence type="ECO:0000259" key="1">
    <source>
        <dbReference type="Pfam" id="PF01935"/>
    </source>
</evidence>
<dbReference type="EMBL" id="JJPU01000131">
    <property type="protein sequence ID" value="KKG95579.1"/>
    <property type="molecule type" value="Genomic_DNA"/>
</dbReference>
<dbReference type="Proteomes" id="UP000034188">
    <property type="component" value="Unassembled WGS sequence"/>
</dbReference>
<dbReference type="Proteomes" id="UP000034468">
    <property type="component" value="Unassembled WGS sequence"/>
</dbReference>
<dbReference type="PATRIC" id="fig|2209.42.peg.1088"/>
<dbReference type="EMBL" id="JJPW01000048">
    <property type="protein sequence ID" value="KKH01404.1"/>
    <property type="molecule type" value="Genomic_DNA"/>
</dbReference>
<comment type="caution">
    <text evidence="5">The sequence shown here is derived from an EMBL/GenBank/DDBJ whole genome shotgun (WGS) entry which is preliminary data.</text>
</comment>
<dbReference type="AlphaFoldDB" id="A0A0F8JVI6"/>
<dbReference type="InterPro" id="IPR002789">
    <property type="entry name" value="HerA_central"/>
</dbReference>
<dbReference type="SUPFAM" id="SSF52540">
    <property type="entry name" value="P-loop containing nucleoside triphosphate hydrolases"/>
    <property type="match status" value="1"/>
</dbReference>
<dbReference type="Gene3D" id="3.40.50.300">
    <property type="entry name" value="P-loop containing nucleotide triphosphate hydrolases"/>
    <property type="match status" value="1"/>
</dbReference>
<dbReference type="RefSeq" id="WP_048037944.1">
    <property type="nucleotide sequence ID" value="NZ_JJPI01000080.1"/>
</dbReference>
<dbReference type="PANTHER" id="PTHR30121">
    <property type="entry name" value="UNCHARACTERIZED PROTEIN YJGR-RELATED"/>
    <property type="match status" value="1"/>
</dbReference>
<evidence type="ECO:0000313" key="7">
    <source>
        <dbReference type="EMBL" id="KKH02177.1"/>
    </source>
</evidence>
<evidence type="ECO:0000313" key="13">
    <source>
        <dbReference type="Proteomes" id="UP000034566"/>
    </source>
</evidence>
<dbReference type="InterPro" id="IPR051162">
    <property type="entry name" value="T4SS_component"/>
</dbReference>
<organism evidence="5 12">
    <name type="scientific">Methanosarcina mazei</name>
    <name type="common">Methanosarcina frisia</name>
    <dbReference type="NCBI Taxonomy" id="2209"/>
    <lineage>
        <taxon>Archaea</taxon>
        <taxon>Methanobacteriati</taxon>
        <taxon>Methanobacteriota</taxon>
        <taxon>Stenosarchaea group</taxon>
        <taxon>Methanomicrobia</taxon>
        <taxon>Methanosarcinales</taxon>
        <taxon>Methanosarcinaceae</taxon>
        <taxon>Methanosarcina</taxon>
    </lineage>
</organism>
<dbReference type="Proteomes" id="UP000034566">
    <property type="component" value="Unassembled WGS sequence"/>
</dbReference>
<name>A0A0F8JVI6_METMZ</name>
<evidence type="ECO:0000313" key="9">
    <source>
        <dbReference type="Proteomes" id="UP000034188"/>
    </source>
</evidence>
<dbReference type="Proteomes" id="UP000034253">
    <property type="component" value="Unassembled WGS sequence"/>
</dbReference>
<evidence type="ECO:0000313" key="5">
    <source>
        <dbReference type="EMBL" id="KKG95579.1"/>
    </source>
</evidence>
<dbReference type="EMBL" id="JJPK01000091">
    <property type="protein sequence ID" value="KKG60145.1"/>
    <property type="molecule type" value="Genomic_DNA"/>
</dbReference>
<evidence type="ECO:0000313" key="6">
    <source>
        <dbReference type="EMBL" id="KKH01404.1"/>
    </source>
</evidence>
<protein>
    <submittedName>
        <fullName evidence="5">ATPase</fullName>
    </submittedName>
</protein>
<evidence type="ECO:0000313" key="2">
    <source>
        <dbReference type="EMBL" id="KKG53861.1"/>
    </source>
</evidence>
<accession>A0A0F8JVI6</accession>
<dbReference type="Proteomes" id="UP000033835">
    <property type="component" value="Unassembled WGS sequence"/>
</dbReference>